<name>A0AB73ABT5_ENTFC</name>
<evidence type="ECO:0000313" key="1">
    <source>
        <dbReference type="EMBL" id="EPI14536.1"/>
    </source>
</evidence>
<dbReference type="AlphaFoldDB" id="A0AB73ABT5"/>
<gene>
    <name evidence="1" type="ORF">D356_00688</name>
</gene>
<proteinExistence type="predicted"/>
<sequence length="42" mass="4909">MISKNHSLLLSFEIEETVCSGKIVPSTSNYVNFFFFFSRKIF</sequence>
<protein>
    <submittedName>
        <fullName evidence="1">Uncharacterized protein</fullName>
    </submittedName>
</protein>
<comment type="caution">
    <text evidence="1">The sequence shown here is derived from an EMBL/GenBank/DDBJ whole genome shotgun (WGS) entry which is preliminary data.</text>
</comment>
<dbReference type="EMBL" id="ATIT01000056">
    <property type="protein sequence ID" value="EPI14536.1"/>
    <property type="molecule type" value="Genomic_DNA"/>
</dbReference>
<evidence type="ECO:0000313" key="2">
    <source>
        <dbReference type="Proteomes" id="UP000014622"/>
    </source>
</evidence>
<reference evidence="1 2" key="1">
    <citation type="submission" date="2013-06" db="EMBL/GenBank/DDBJ databases">
        <authorList>
            <person name="Weinstock G."/>
            <person name="Sodergren E."/>
            <person name="Lobos E.A."/>
            <person name="Fulton L."/>
            <person name="Fulton R."/>
            <person name="Courtney L."/>
            <person name="Fronick C."/>
            <person name="O'Laughlin M."/>
            <person name="Godfrey J."/>
            <person name="Wilson R.M."/>
            <person name="Miner T."/>
            <person name="Farmer C."/>
            <person name="Delehaunty K."/>
            <person name="Cordes M."/>
            <person name="Minx P."/>
            <person name="Tomlinson C."/>
            <person name="Chen J."/>
            <person name="Wollam A."/>
            <person name="Pepin K.H."/>
            <person name="Bhonagiri V."/>
            <person name="Zhang X."/>
            <person name="Warren W."/>
            <person name="Mitreva M."/>
            <person name="Mardis E.R."/>
            <person name="Wilson R.K."/>
        </authorList>
    </citation>
    <scope>NUCLEOTIDE SEQUENCE [LARGE SCALE GENOMIC DNA]</scope>
    <source>
        <strain evidence="1 2">SD2A-2</strain>
    </source>
</reference>
<organism evidence="1 2">
    <name type="scientific">Enterococcus faecium SD2A-2</name>
    <dbReference type="NCBI Taxonomy" id="1244154"/>
    <lineage>
        <taxon>Bacteria</taxon>
        <taxon>Bacillati</taxon>
        <taxon>Bacillota</taxon>
        <taxon>Bacilli</taxon>
        <taxon>Lactobacillales</taxon>
        <taxon>Enterococcaceae</taxon>
        <taxon>Enterococcus</taxon>
    </lineage>
</organism>
<dbReference type="Proteomes" id="UP000014622">
    <property type="component" value="Unassembled WGS sequence"/>
</dbReference>
<accession>A0AB73ABT5</accession>